<sequence>MRFSTLSLGALLLAASATPAFADDAPTAPAPAFTVSGGATLISDYRFRGISQTNKKVALQGTFTVSHESGLYATVWGSSIDDYVANGSDQEVDLIAGYSKTINGIKLDGGVLYYYYPGGGHANTDFAEPYFDISTQMGPVNGKVTVNYAPKQKALSVGNGAESNVYLAGDLAASIPNTAFGLTAHLGHTFGPSYLSIGNEYTDWGLGASYTWNHLTLGVSYVDTNKDSFITDQHNETRNISKGGVVVSLGAAF</sequence>
<dbReference type="EMBL" id="CP014168">
    <property type="protein sequence ID" value="AOH84125.1"/>
    <property type="molecule type" value="Genomic_DNA"/>
</dbReference>
<organism evidence="2 3">
    <name type="scientific">Sphingomonas panacis</name>
    <dbReference type="NCBI Taxonomy" id="1560345"/>
    <lineage>
        <taxon>Bacteria</taxon>
        <taxon>Pseudomonadati</taxon>
        <taxon>Pseudomonadota</taxon>
        <taxon>Alphaproteobacteria</taxon>
        <taxon>Sphingomonadales</taxon>
        <taxon>Sphingomonadaceae</taxon>
        <taxon>Sphingomonas</taxon>
    </lineage>
</organism>
<dbReference type="STRING" id="1560345.AWL63_09260"/>
<evidence type="ECO:0008006" key="4">
    <source>
        <dbReference type="Google" id="ProtNLM"/>
    </source>
</evidence>
<accession>A0A1B3Z9M3</accession>
<gene>
    <name evidence="2" type="ORF">AWL63_09260</name>
</gene>
<keyword evidence="3" id="KW-1185">Reference proteome</keyword>
<dbReference type="KEGG" id="span:AWL63_09260"/>
<dbReference type="NCBIfam" id="TIGR02001">
    <property type="entry name" value="gcw_chp"/>
    <property type="match status" value="1"/>
</dbReference>
<dbReference type="InterPro" id="IPR010239">
    <property type="entry name" value="CHP02001"/>
</dbReference>
<name>A0A1B3Z9M3_9SPHN</name>
<feature type="chain" id="PRO_5008556210" description="Porin domain-containing protein" evidence="1">
    <location>
        <begin position="23"/>
        <end position="253"/>
    </location>
</feature>
<evidence type="ECO:0000313" key="3">
    <source>
        <dbReference type="Proteomes" id="UP000094256"/>
    </source>
</evidence>
<dbReference type="OrthoDB" id="9793561at2"/>
<proteinExistence type="predicted"/>
<protein>
    <recommendedName>
        <fullName evidence="4">Porin domain-containing protein</fullName>
    </recommendedName>
</protein>
<feature type="signal peptide" evidence="1">
    <location>
        <begin position="1"/>
        <end position="22"/>
    </location>
</feature>
<reference evidence="2 3" key="1">
    <citation type="submission" date="2016-01" db="EMBL/GenBank/DDBJ databases">
        <title>Complete genome and mega plasmid sequence of Sphingomonas panacis DCY99 elicits systemic resistance in rice to Xanthomonas oryzae.</title>
        <authorList>
            <person name="Kim Y.J."/>
            <person name="Yang D.C."/>
            <person name="Sing P."/>
        </authorList>
    </citation>
    <scope>NUCLEOTIDE SEQUENCE [LARGE SCALE GENOMIC DNA]</scope>
    <source>
        <strain evidence="2 3">DCY99</strain>
    </source>
</reference>
<dbReference type="Pfam" id="PF09694">
    <property type="entry name" value="Gcw_chp"/>
    <property type="match status" value="1"/>
</dbReference>
<dbReference type="Proteomes" id="UP000094256">
    <property type="component" value="Chromosome"/>
</dbReference>
<dbReference type="AlphaFoldDB" id="A0A1B3Z9M3"/>
<keyword evidence="1" id="KW-0732">Signal</keyword>
<dbReference type="RefSeq" id="WP_069204693.1">
    <property type="nucleotide sequence ID" value="NZ_CP014168.1"/>
</dbReference>
<evidence type="ECO:0000313" key="2">
    <source>
        <dbReference type="EMBL" id="AOH84125.1"/>
    </source>
</evidence>
<evidence type="ECO:0000256" key="1">
    <source>
        <dbReference type="SAM" id="SignalP"/>
    </source>
</evidence>